<evidence type="ECO:0000313" key="1">
    <source>
        <dbReference type="EMBL" id="ORX40521.1"/>
    </source>
</evidence>
<reference evidence="1 2" key="1">
    <citation type="submission" date="2017-03" db="EMBL/GenBank/DDBJ databases">
        <title>Widespread Adenine N6-methylation of Active Genes in Fungi.</title>
        <authorList>
            <consortium name="DOE Joint Genome Institute"/>
            <person name="Mondo S.J."/>
            <person name="Dannebaum R.O."/>
            <person name="Kuo R.C."/>
            <person name="Louie K.B."/>
            <person name="Bewick A.J."/>
            <person name="Labutti K."/>
            <person name="Haridas S."/>
            <person name="Kuo A."/>
            <person name="Salamov A."/>
            <person name="Ahrendt S.R."/>
            <person name="Lau R."/>
            <person name="Bowen B.P."/>
            <person name="Lipzen A."/>
            <person name="Sullivan W."/>
            <person name="Andreopoulos W.B."/>
            <person name="Clum A."/>
            <person name="Lindquist E."/>
            <person name="Daum C."/>
            <person name="Northen T.R."/>
            <person name="Ramamoorthy G."/>
            <person name="Schmitz R.J."/>
            <person name="Gryganskyi A."/>
            <person name="Culley D."/>
            <person name="Magnuson J."/>
            <person name="James T.Y."/>
            <person name="O'Malley M.A."/>
            <person name="Stajich J.E."/>
            <person name="Spatafora J.W."/>
            <person name="Visel A."/>
            <person name="Grigoriev I.V."/>
        </authorList>
    </citation>
    <scope>NUCLEOTIDE SEQUENCE [LARGE SCALE GENOMIC DNA]</scope>
    <source>
        <strain evidence="1 2">NRRL Y-17943</strain>
    </source>
</reference>
<dbReference type="InParanoid" id="A0A1Y1UR36"/>
<proteinExistence type="predicted"/>
<evidence type="ECO:0000313" key="2">
    <source>
        <dbReference type="Proteomes" id="UP000193218"/>
    </source>
</evidence>
<keyword evidence="2" id="KW-1185">Reference proteome</keyword>
<name>A0A1Y1UR36_9TREE</name>
<dbReference type="Proteomes" id="UP000193218">
    <property type="component" value="Unassembled WGS sequence"/>
</dbReference>
<dbReference type="EMBL" id="NBSH01000001">
    <property type="protein sequence ID" value="ORX40521.1"/>
    <property type="molecule type" value="Genomic_DNA"/>
</dbReference>
<organism evidence="1 2">
    <name type="scientific">Kockovaella imperatae</name>
    <dbReference type="NCBI Taxonomy" id="4999"/>
    <lineage>
        <taxon>Eukaryota</taxon>
        <taxon>Fungi</taxon>
        <taxon>Dikarya</taxon>
        <taxon>Basidiomycota</taxon>
        <taxon>Agaricomycotina</taxon>
        <taxon>Tremellomycetes</taxon>
        <taxon>Tremellales</taxon>
        <taxon>Cuniculitremaceae</taxon>
        <taxon>Kockovaella</taxon>
    </lineage>
</organism>
<dbReference type="AlphaFoldDB" id="A0A1Y1UR36"/>
<gene>
    <name evidence="1" type="ORF">BD324DRAFT_647448</name>
</gene>
<sequence>MVSSCGPPKKSELVHVTFHFHRSIVVLSVPGSTTVSQLKTALIPALKPFQASNSPLPVPIPSSSADIQLYAEKLAVEGAEDMPTALRVLDDDKKTLMGLELNRWPKVYVR</sequence>
<dbReference type="RefSeq" id="XP_021874200.1">
    <property type="nucleotide sequence ID" value="XM_022017660.1"/>
</dbReference>
<comment type="caution">
    <text evidence="1">The sequence shown here is derived from an EMBL/GenBank/DDBJ whole genome shotgun (WGS) entry which is preliminary data.</text>
</comment>
<protein>
    <submittedName>
        <fullName evidence="1">Uncharacterized protein</fullName>
    </submittedName>
</protein>
<accession>A0A1Y1UR36</accession>
<dbReference type="GeneID" id="33559469"/>
<dbReference type="OrthoDB" id="2574887at2759"/>